<feature type="binding site" evidence="4">
    <location>
        <position position="33"/>
    </location>
    <ligand>
        <name>molybdate</name>
        <dbReference type="ChEBI" id="CHEBI:36264"/>
    </ligand>
</feature>
<dbReference type="GO" id="GO:0046872">
    <property type="term" value="F:metal ion binding"/>
    <property type="evidence" value="ECO:0007669"/>
    <property type="project" value="UniProtKB-KW"/>
</dbReference>
<name>A0A975W9L8_9RHOB</name>
<evidence type="ECO:0000256" key="2">
    <source>
        <dbReference type="ARBA" id="ARBA00022723"/>
    </source>
</evidence>
<keyword evidence="7" id="KW-1185">Reference proteome</keyword>
<dbReference type="PIRSF" id="PIRSF004846">
    <property type="entry name" value="ModA"/>
    <property type="match status" value="1"/>
</dbReference>
<comment type="caution">
    <text evidence="6">The sequence shown here is derived from an EMBL/GenBank/DDBJ whole genome shotgun (WGS) entry which is preliminary data.</text>
</comment>
<proteinExistence type="inferred from homology"/>
<evidence type="ECO:0000256" key="1">
    <source>
        <dbReference type="ARBA" id="ARBA00009175"/>
    </source>
</evidence>
<evidence type="ECO:0000313" key="7">
    <source>
        <dbReference type="Proteomes" id="UP000182932"/>
    </source>
</evidence>
<feature type="binding site" evidence="4">
    <location>
        <position position="172"/>
    </location>
    <ligand>
        <name>molybdate</name>
        <dbReference type="ChEBI" id="CHEBI:36264"/>
    </ligand>
</feature>
<protein>
    <submittedName>
        <fullName evidence="6">Molybdate transport system substrate-binding protein</fullName>
    </submittedName>
</protein>
<feature type="chain" id="PRO_5038043949" evidence="5">
    <location>
        <begin position="23"/>
        <end position="257"/>
    </location>
</feature>
<sequence>MPLPRRHFLTLTAAALALPAQAEAPPVIAAAASLRFVMPALTAGFAAAGGGPVRVAFGSSGTLAQQIRNGAPFELFLSADAAYVQVLADSGAVQAAATVYARGRLALIAPHGGLAVDAAMDGLAAALARGEIRRFAIATPEHAPYGQRAREALLHRGLWEAIAPHLVFGENVAQAAQFASSGNAQGGLVAASLAAADTLRARAESALIPDAWHSPLDQSMVLTPKAGATARAFHEFMQTPAAQEILAAYGFAAPEPA</sequence>
<dbReference type="Gene3D" id="3.40.190.10">
    <property type="entry name" value="Periplasmic binding protein-like II"/>
    <property type="match status" value="2"/>
</dbReference>
<dbReference type="Pfam" id="PF13531">
    <property type="entry name" value="SBP_bac_11"/>
    <property type="match status" value="1"/>
</dbReference>
<feature type="signal peptide" evidence="5">
    <location>
        <begin position="1"/>
        <end position="22"/>
    </location>
</feature>
<comment type="similarity">
    <text evidence="1">Belongs to the bacterial solute-binding protein ModA family.</text>
</comment>
<organism evidence="6 7">
    <name type="scientific">Marinovum algicola</name>
    <dbReference type="NCBI Taxonomy" id="42444"/>
    <lineage>
        <taxon>Bacteria</taxon>
        <taxon>Pseudomonadati</taxon>
        <taxon>Pseudomonadota</taxon>
        <taxon>Alphaproteobacteria</taxon>
        <taxon>Rhodobacterales</taxon>
        <taxon>Roseobacteraceae</taxon>
        <taxon>Marinovum</taxon>
    </lineage>
</organism>
<dbReference type="InterPro" id="IPR005950">
    <property type="entry name" value="ModA"/>
</dbReference>
<keyword evidence="2 4" id="KW-0479">Metal-binding</keyword>
<feature type="binding site" evidence="4">
    <location>
        <position position="60"/>
    </location>
    <ligand>
        <name>molybdate</name>
        <dbReference type="ChEBI" id="CHEBI:36264"/>
    </ligand>
</feature>
<reference evidence="6 7" key="1">
    <citation type="submission" date="2016-10" db="EMBL/GenBank/DDBJ databases">
        <authorList>
            <person name="Varghese N."/>
            <person name="Submissions S."/>
        </authorList>
    </citation>
    <scope>NUCLEOTIDE SEQUENCE [LARGE SCALE GENOMIC DNA]</scope>
    <source>
        <strain evidence="6 7">FF3</strain>
    </source>
</reference>
<dbReference type="PROSITE" id="PS51318">
    <property type="entry name" value="TAT"/>
    <property type="match status" value="1"/>
</dbReference>
<evidence type="ECO:0000313" key="6">
    <source>
        <dbReference type="EMBL" id="SEJ38831.1"/>
    </source>
</evidence>
<dbReference type="GO" id="GO:0030973">
    <property type="term" value="F:molybdate ion binding"/>
    <property type="evidence" value="ECO:0007669"/>
    <property type="project" value="InterPro"/>
</dbReference>
<dbReference type="InterPro" id="IPR006311">
    <property type="entry name" value="TAT_signal"/>
</dbReference>
<gene>
    <name evidence="6" type="ORF">SAMN04487940_105189</name>
</gene>
<dbReference type="Proteomes" id="UP000182932">
    <property type="component" value="Unassembled WGS sequence"/>
</dbReference>
<dbReference type="GO" id="GO:0015689">
    <property type="term" value="P:molybdate ion transport"/>
    <property type="evidence" value="ECO:0007669"/>
    <property type="project" value="InterPro"/>
</dbReference>
<evidence type="ECO:0000256" key="5">
    <source>
        <dbReference type="SAM" id="SignalP"/>
    </source>
</evidence>
<dbReference type="EMBL" id="FNYY01000005">
    <property type="protein sequence ID" value="SEJ38831.1"/>
    <property type="molecule type" value="Genomic_DNA"/>
</dbReference>
<evidence type="ECO:0000256" key="4">
    <source>
        <dbReference type="PIRSR" id="PIRSR004846-1"/>
    </source>
</evidence>
<keyword evidence="3 5" id="KW-0732">Signal</keyword>
<dbReference type="RefSeq" id="WP_074836296.1">
    <property type="nucleotide sequence ID" value="NZ_CATLQZ010000008.1"/>
</dbReference>
<dbReference type="InterPro" id="IPR050682">
    <property type="entry name" value="ModA/WtpA"/>
</dbReference>
<dbReference type="NCBIfam" id="TIGR01256">
    <property type="entry name" value="modA"/>
    <property type="match status" value="1"/>
</dbReference>
<evidence type="ECO:0000256" key="3">
    <source>
        <dbReference type="ARBA" id="ARBA00022729"/>
    </source>
</evidence>
<dbReference type="PANTHER" id="PTHR30632">
    <property type="entry name" value="MOLYBDATE-BINDING PERIPLASMIC PROTEIN"/>
    <property type="match status" value="1"/>
</dbReference>
<dbReference type="PANTHER" id="PTHR30632:SF14">
    <property type="entry name" value="TUNGSTATE_MOLYBDATE_CHROMATE-BINDING PROTEIN MODA"/>
    <property type="match status" value="1"/>
</dbReference>
<dbReference type="GeneID" id="80818155"/>
<dbReference type="AlphaFoldDB" id="A0A975W9L8"/>
<dbReference type="SUPFAM" id="SSF53850">
    <property type="entry name" value="Periplasmic binding protein-like II"/>
    <property type="match status" value="1"/>
</dbReference>
<dbReference type="CDD" id="cd13539">
    <property type="entry name" value="PBP2_AvModA"/>
    <property type="match status" value="1"/>
</dbReference>
<accession>A0A975W9L8</accession>
<keyword evidence="4" id="KW-0500">Molybdenum</keyword>
<dbReference type="InterPro" id="IPR044084">
    <property type="entry name" value="AvModA-like_subst-bd"/>
</dbReference>